<dbReference type="InterPro" id="IPR047785">
    <property type="entry name" value="tRNA_MNMC2"/>
</dbReference>
<keyword evidence="2" id="KW-0808">Transferase</keyword>
<gene>
    <name evidence="2" type="ORF">SAMN02927937_00253</name>
</gene>
<name>A0A1H6J880_9FLAO</name>
<evidence type="ECO:0000313" key="3">
    <source>
        <dbReference type="Proteomes" id="UP000199634"/>
    </source>
</evidence>
<proteinExistence type="predicted"/>
<dbReference type="GO" id="GO:0004808">
    <property type="term" value="F:tRNA (5-methylaminomethyl-2-thiouridylate)(34)-methyltransferase activity"/>
    <property type="evidence" value="ECO:0007669"/>
    <property type="project" value="InterPro"/>
</dbReference>
<evidence type="ECO:0000259" key="1">
    <source>
        <dbReference type="Pfam" id="PF05430"/>
    </source>
</evidence>
<dbReference type="STRING" id="1159016.SAMN02927937_00253"/>
<dbReference type="OrthoDB" id="9786494at2"/>
<dbReference type="InterPro" id="IPR008471">
    <property type="entry name" value="MnmC-like_methylTransf"/>
</dbReference>
<dbReference type="NCBIfam" id="NF033855">
    <property type="entry name" value="tRNA_MNMC2"/>
    <property type="match status" value="1"/>
</dbReference>
<dbReference type="RefSeq" id="WP_091095516.1">
    <property type="nucleotide sequence ID" value="NZ_FNXE01000002.1"/>
</dbReference>
<dbReference type="AlphaFoldDB" id="A0A1H6J880"/>
<dbReference type="SUPFAM" id="SSF53335">
    <property type="entry name" value="S-adenosyl-L-methionine-dependent methyltransferases"/>
    <property type="match status" value="1"/>
</dbReference>
<dbReference type="Gene3D" id="3.40.50.150">
    <property type="entry name" value="Vaccinia Virus protein VP39"/>
    <property type="match status" value="1"/>
</dbReference>
<organism evidence="2 3">
    <name type="scientific">Paenimyroides marinum</name>
    <dbReference type="NCBI Taxonomy" id="1159016"/>
    <lineage>
        <taxon>Bacteria</taxon>
        <taxon>Pseudomonadati</taxon>
        <taxon>Bacteroidota</taxon>
        <taxon>Flavobacteriia</taxon>
        <taxon>Flavobacteriales</taxon>
        <taxon>Flavobacteriaceae</taxon>
        <taxon>Paenimyroides</taxon>
    </lineage>
</organism>
<dbReference type="GO" id="GO:0032259">
    <property type="term" value="P:methylation"/>
    <property type="evidence" value="ECO:0007669"/>
    <property type="project" value="UniProtKB-KW"/>
</dbReference>
<feature type="domain" description="MnmC-like methyltransferase" evidence="1">
    <location>
        <begin position="112"/>
        <end position="217"/>
    </location>
</feature>
<evidence type="ECO:0000313" key="2">
    <source>
        <dbReference type="EMBL" id="SEH56911.1"/>
    </source>
</evidence>
<dbReference type="PANTHER" id="PTHR39963">
    <property type="entry name" value="SLL0983 PROTEIN"/>
    <property type="match status" value="1"/>
</dbReference>
<keyword evidence="3" id="KW-1185">Reference proteome</keyword>
<dbReference type="Proteomes" id="UP000199634">
    <property type="component" value="Unassembled WGS sequence"/>
</dbReference>
<keyword evidence="2" id="KW-0489">Methyltransferase</keyword>
<accession>A0A1H6J880</accession>
<dbReference type="PANTHER" id="PTHR39963:SF1">
    <property type="entry name" value="MNMC-LIKE METHYLTRANSFERASE DOMAIN-CONTAINING PROTEIN"/>
    <property type="match status" value="1"/>
</dbReference>
<dbReference type="EMBL" id="FNXE01000002">
    <property type="protein sequence ID" value="SEH56911.1"/>
    <property type="molecule type" value="Genomic_DNA"/>
</dbReference>
<reference evidence="2 3" key="1">
    <citation type="submission" date="2016-10" db="EMBL/GenBank/DDBJ databases">
        <authorList>
            <person name="de Groot N.N."/>
        </authorList>
    </citation>
    <scope>NUCLEOTIDE SEQUENCE [LARGE SCALE GENOMIC DNA]</scope>
    <source>
        <strain evidence="2 3">CGMCC 1.10825</strain>
    </source>
</reference>
<protein>
    <submittedName>
        <fullName evidence="2">tRNA U34 5-methylaminomethyl-2-thiouridine-forming methyltransferase MnmC</fullName>
    </submittedName>
</protein>
<dbReference type="GO" id="GO:0016645">
    <property type="term" value="F:oxidoreductase activity, acting on the CH-NH group of donors"/>
    <property type="evidence" value="ECO:0007669"/>
    <property type="project" value="InterPro"/>
</dbReference>
<sequence>MDREIIITKDGSHSLFVKSMGETFHSKHGAVQESLHVYIKNGIDLIKKDSINVLEFGFGTGLNALLTLQFAIEKNKKVYYETIEAYPLSEKEYSLLNYDDFINSAVSLNTFHEIPFEIPSNVNVNFSFLKHHTKIEDFTTENRFDIVYFDVFGYDYQSELWSVEILQKAYDFLNPNGIFVTYACKGLVNRRLKEIGFEVHKTQGPPGKREMVVAVKKL</sequence>
<dbReference type="Pfam" id="PF05430">
    <property type="entry name" value="Methyltransf_30"/>
    <property type="match status" value="1"/>
</dbReference>
<dbReference type="InterPro" id="IPR029063">
    <property type="entry name" value="SAM-dependent_MTases_sf"/>
</dbReference>